<keyword evidence="9" id="KW-1185">Reference proteome</keyword>
<dbReference type="Pfam" id="PF24805">
    <property type="entry name" value="EIF3I"/>
    <property type="match status" value="1"/>
</dbReference>
<organism evidence="9 10">
    <name type="scientific">Macrostomum lignano</name>
    <dbReference type="NCBI Taxonomy" id="282301"/>
    <lineage>
        <taxon>Eukaryota</taxon>
        <taxon>Metazoa</taxon>
        <taxon>Spiralia</taxon>
        <taxon>Lophotrochozoa</taxon>
        <taxon>Platyhelminthes</taxon>
        <taxon>Rhabditophora</taxon>
        <taxon>Macrostomorpha</taxon>
        <taxon>Macrostomida</taxon>
        <taxon>Macrostomidae</taxon>
        <taxon>Macrostomum</taxon>
    </lineage>
</organism>
<feature type="repeat" description="WD" evidence="8">
    <location>
        <begin position="18"/>
        <end position="49"/>
    </location>
</feature>
<keyword evidence="2 7" id="KW-0396">Initiation factor</keyword>
<dbReference type="PROSITE" id="PS50082">
    <property type="entry name" value="WD_REPEATS_2"/>
    <property type="match status" value="3"/>
</dbReference>
<dbReference type="GO" id="GO:0003743">
    <property type="term" value="F:translation initiation factor activity"/>
    <property type="evidence" value="ECO:0007669"/>
    <property type="project" value="UniProtKB-UniRule"/>
</dbReference>
<dbReference type="WBParaSite" id="maker-uti_cns_0046278-snap-gene-0.4-mRNA-1">
    <property type="protein sequence ID" value="maker-uti_cns_0046278-snap-gene-0.4-mRNA-1"/>
    <property type="gene ID" value="maker-uti_cns_0046278-snap-gene-0.4"/>
</dbReference>
<keyword evidence="3 8" id="KW-0853">WD repeat</keyword>
<evidence type="ECO:0000256" key="8">
    <source>
        <dbReference type="PROSITE-ProRule" id="PRU00221"/>
    </source>
</evidence>
<dbReference type="GO" id="GO:0016282">
    <property type="term" value="C:eukaryotic 43S preinitiation complex"/>
    <property type="evidence" value="ECO:0007669"/>
    <property type="project" value="UniProtKB-UniRule"/>
</dbReference>
<dbReference type="AlphaFoldDB" id="A0A1I8J7P4"/>
<comment type="subcellular location">
    <subcellularLocation>
        <location evidence="7">Cytoplasm</location>
    </subcellularLocation>
</comment>
<evidence type="ECO:0000313" key="9">
    <source>
        <dbReference type="Proteomes" id="UP000095280"/>
    </source>
</evidence>
<dbReference type="Gene3D" id="2.130.10.10">
    <property type="entry name" value="YVTN repeat-like/Quinoprotein amine dehydrogenase"/>
    <property type="match status" value="1"/>
</dbReference>
<evidence type="ECO:0000313" key="10">
    <source>
        <dbReference type="WBParaSite" id="maker-uti_cns_0046278-snap-gene-0.4-mRNA-1"/>
    </source>
</evidence>
<evidence type="ECO:0000256" key="7">
    <source>
        <dbReference type="HAMAP-Rule" id="MF_03008"/>
    </source>
</evidence>
<dbReference type="GO" id="GO:0071541">
    <property type="term" value="C:eukaryotic translation initiation factor 3 complex, eIF3m"/>
    <property type="evidence" value="ECO:0007669"/>
    <property type="project" value="TreeGrafter"/>
</dbReference>
<keyword evidence="5 7" id="KW-0648">Protein biosynthesis</keyword>
<proteinExistence type="inferred from homology"/>
<name>A0A1I8J7P4_9PLAT</name>
<dbReference type="InterPro" id="IPR036322">
    <property type="entry name" value="WD40_repeat_dom_sf"/>
</dbReference>
<dbReference type="SUPFAM" id="SSF50978">
    <property type="entry name" value="WD40 repeat-like"/>
    <property type="match status" value="1"/>
</dbReference>
<keyword evidence="1 7" id="KW-0963">Cytoplasm</keyword>
<evidence type="ECO:0000256" key="6">
    <source>
        <dbReference type="ARBA" id="ARBA00038394"/>
    </source>
</evidence>
<evidence type="ECO:0000256" key="1">
    <source>
        <dbReference type="ARBA" id="ARBA00022490"/>
    </source>
</evidence>
<comment type="similarity">
    <text evidence="6">Belongs to the WD repeat STRAP family.</text>
</comment>
<keyword evidence="4" id="KW-0677">Repeat</keyword>
<comment type="subunit">
    <text evidence="7">Component of the eukaryotic translation initiation factor 3 (eIF-3) complex.</text>
</comment>
<evidence type="ECO:0000256" key="5">
    <source>
        <dbReference type="ARBA" id="ARBA00022917"/>
    </source>
</evidence>
<dbReference type="SMART" id="SM00320">
    <property type="entry name" value="WD40"/>
    <property type="match status" value="5"/>
</dbReference>
<dbReference type="GO" id="GO:0033290">
    <property type="term" value="C:eukaryotic 48S preinitiation complex"/>
    <property type="evidence" value="ECO:0007669"/>
    <property type="project" value="UniProtKB-UniRule"/>
</dbReference>
<comment type="function">
    <text evidence="7">Component of the eukaryotic translation initiation factor 3 (eIF-3) complex, which is involved in protein synthesis of a specialized repertoire of mRNAs and, together with other initiation factors, stimulates binding of mRNA and methionyl-tRNAi to the 40S ribosome. The eIF-3 complex specifically targets and initiates translation of a subset of mRNAs involved in cell proliferation.</text>
</comment>
<dbReference type="InterPro" id="IPR001680">
    <property type="entry name" value="WD40_rpt"/>
</dbReference>
<dbReference type="InterPro" id="IPR027525">
    <property type="entry name" value="eIF3i"/>
</dbReference>
<dbReference type="PANTHER" id="PTHR19877">
    <property type="entry name" value="EUKARYOTIC TRANSLATION INITIATION FACTOR 3 SUBUNIT I"/>
    <property type="match status" value="1"/>
</dbReference>
<protein>
    <recommendedName>
        <fullName evidence="7">Eukaryotic translation initiation factor 3 subunit I</fullName>
        <shortName evidence="7">eIF3i</shortName>
    </recommendedName>
</protein>
<dbReference type="PROSITE" id="PS50294">
    <property type="entry name" value="WD_REPEATS_REGION"/>
    <property type="match status" value="2"/>
</dbReference>
<accession>A0A1I8J7P4</accession>
<dbReference type="FunFam" id="2.130.10.10:FF:000127">
    <property type="entry name" value="Eukaryotic translation initiation factor 3 subunit I"/>
    <property type="match status" value="1"/>
</dbReference>
<dbReference type="GO" id="GO:0003723">
    <property type="term" value="F:RNA binding"/>
    <property type="evidence" value="ECO:0007669"/>
    <property type="project" value="TreeGrafter"/>
</dbReference>
<evidence type="ECO:0000256" key="4">
    <source>
        <dbReference type="ARBA" id="ARBA00022737"/>
    </source>
</evidence>
<comment type="similarity">
    <text evidence="7">Belongs to the eIF-3 subunit I family.</text>
</comment>
<dbReference type="PROSITE" id="PS00678">
    <property type="entry name" value="WD_REPEATS_1"/>
    <property type="match status" value="1"/>
</dbReference>
<reference evidence="10" key="1">
    <citation type="submission" date="2016-11" db="UniProtKB">
        <authorList>
            <consortium name="WormBaseParasite"/>
        </authorList>
    </citation>
    <scope>IDENTIFICATION</scope>
</reference>
<dbReference type="HAMAP" id="MF_03008">
    <property type="entry name" value="eIF3i"/>
    <property type="match status" value="1"/>
</dbReference>
<evidence type="ECO:0000256" key="3">
    <source>
        <dbReference type="ARBA" id="ARBA00022574"/>
    </source>
</evidence>
<feature type="repeat" description="WD" evidence="8">
    <location>
        <begin position="60"/>
        <end position="101"/>
    </location>
</feature>
<dbReference type="InterPro" id="IPR019775">
    <property type="entry name" value="WD40_repeat_CS"/>
</dbReference>
<evidence type="ECO:0000256" key="2">
    <source>
        <dbReference type="ARBA" id="ARBA00022540"/>
    </source>
</evidence>
<sequence length="333" mass="37055">FAFSQLSQLNQIMKPICLLGHMRSITQVRFNRDGDLIFTCAKDPHPSIWFALNGERLGSLVGHNGAVWCVDCRWDSKKVLTGSADNSAKLWDTETGKCVLSVDTNSAVRSCGFDFAGTSAMLTTDKTMGYKCTILLYDIRQDPAGQPACQMLVPESKITSAVWGPLSRFLITGHENGDLCQMDVRAQKVIRTEKHHKGAINDIRMYKDGTMFVTASKDHTARLIDSYELQLFKTYKTERPVNSADISPLRPHVLLGGGQEAQDVTTSGAHVGKFDAKFFHTVYEEEFARVKGHFGPINSVGFTPDGRGFVTGGEDGFVRLHSFDNDYFDFEFE</sequence>
<dbReference type="GO" id="GO:0001732">
    <property type="term" value="P:formation of cytoplasmic translation initiation complex"/>
    <property type="evidence" value="ECO:0007669"/>
    <property type="project" value="UniProtKB-UniRule"/>
</dbReference>
<dbReference type="InterPro" id="IPR015943">
    <property type="entry name" value="WD40/YVTN_repeat-like_dom_sf"/>
</dbReference>
<dbReference type="Proteomes" id="UP000095280">
    <property type="component" value="Unplaced"/>
</dbReference>
<feature type="repeat" description="WD" evidence="8">
    <location>
        <begin position="290"/>
        <end position="320"/>
    </location>
</feature>
<dbReference type="PANTHER" id="PTHR19877:SF1">
    <property type="entry name" value="EUKARYOTIC TRANSLATION INITIATION FACTOR 3 SUBUNIT I"/>
    <property type="match status" value="1"/>
</dbReference>